<evidence type="ECO:0000313" key="3">
    <source>
        <dbReference type="Proteomes" id="UP000225706"/>
    </source>
</evidence>
<organism evidence="2 3">
    <name type="scientific">Stylophora pistillata</name>
    <name type="common">Smooth cauliflower coral</name>
    <dbReference type="NCBI Taxonomy" id="50429"/>
    <lineage>
        <taxon>Eukaryota</taxon>
        <taxon>Metazoa</taxon>
        <taxon>Cnidaria</taxon>
        <taxon>Anthozoa</taxon>
        <taxon>Hexacorallia</taxon>
        <taxon>Scleractinia</taxon>
        <taxon>Astrocoeniina</taxon>
        <taxon>Pocilloporidae</taxon>
        <taxon>Stylophora</taxon>
    </lineage>
</organism>
<comment type="caution">
    <text evidence="2">The sequence shown here is derived from an EMBL/GenBank/DDBJ whole genome shotgun (WGS) entry which is preliminary data.</text>
</comment>
<evidence type="ECO:0000256" key="1">
    <source>
        <dbReference type="SAM" id="SignalP"/>
    </source>
</evidence>
<protein>
    <submittedName>
        <fullName evidence="2">Uncharacterized protein</fullName>
    </submittedName>
</protein>
<feature type="signal peptide" evidence="1">
    <location>
        <begin position="1"/>
        <end position="18"/>
    </location>
</feature>
<keyword evidence="3" id="KW-1185">Reference proteome</keyword>
<feature type="chain" id="PRO_5012405770" evidence="1">
    <location>
        <begin position="19"/>
        <end position="262"/>
    </location>
</feature>
<keyword evidence="1" id="KW-0732">Signal</keyword>
<dbReference type="Gene3D" id="2.60.120.260">
    <property type="entry name" value="Galactose-binding domain-like"/>
    <property type="match status" value="1"/>
</dbReference>
<accession>A0A2B4RQ28</accession>
<dbReference type="Proteomes" id="UP000225706">
    <property type="component" value="Unassembled WGS sequence"/>
</dbReference>
<gene>
    <name evidence="2" type="ORF">AWC38_SpisGene15015</name>
</gene>
<dbReference type="OrthoDB" id="5953239at2759"/>
<name>A0A2B4RQ28_STYPI</name>
<dbReference type="AlphaFoldDB" id="A0A2B4RQ28"/>
<reference evidence="3" key="1">
    <citation type="journal article" date="2017" name="bioRxiv">
        <title>Comparative analysis of the genomes of Stylophora pistillata and Acropora digitifera provides evidence for extensive differences between species of corals.</title>
        <authorList>
            <person name="Voolstra C.R."/>
            <person name="Li Y."/>
            <person name="Liew Y.J."/>
            <person name="Baumgarten S."/>
            <person name="Zoccola D."/>
            <person name="Flot J.-F."/>
            <person name="Tambutte S."/>
            <person name="Allemand D."/>
            <person name="Aranda M."/>
        </authorList>
    </citation>
    <scope>NUCLEOTIDE SEQUENCE [LARGE SCALE GENOMIC DNA]</scope>
</reference>
<proteinExistence type="predicted"/>
<dbReference type="EMBL" id="LSMT01000313">
    <property type="protein sequence ID" value="PFX20534.1"/>
    <property type="molecule type" value="Genomic_DNA"/>
</dbReference>
<evidence type="ECO:0000313" key="2">
    <source>
        <dbReference type="EMBL" id="PFX20534.1"/>
    </source>
</evidence>
<sequence length="262" mass="29676">MEMSIKLRFVVTLCLVEAFTFTVHNKAASIGFVYKTIKDVEWFSCIIACQEDLACISYHFCVVEDHDITGTGTCSLNNCNLNDPCSNEASLIWTPGCTFQQLEKRKATCDHKRLLRNEETGVVKASLSCKDSMKIYVDGRQETDMMNCKKFHQFWAYNFTILPTAQLIAIEVESVKKPYVIGSFSDGIVTNSSWKCTSGTELNWQRPGLNDSLWKSAVEHCGSNKESDEGYKKYGVQSHGARWITSADDGQQNMYCRLNRFV</sequence>